<dbReference type="Proteomes" id="UP000611554">
    <property type="component" value="Unassembled WGS sequence"/>
</dbReference>
<dbReference type="PANTHER" id="PTHR30055:SF234">
    <property type="entry name" value="HTH-TYPE TRANSCRIPTIONAL REGULATOR BETI"/>
    <property type="match status" value="1"/>
</dbReference>
<name>A0ABQ2QEQ3_9ACTN</name>
<dbReference type="InterPro" id="IPR001647">
    <property type="entry name" value="HTH_TetR"/>
</dbReference>
<dbReference type="Gene3D" id="1.10.357.10">
    <property type="entry name" value="Tetracycline Repressor, domain 2"/>
    <property type="match status" value="1"/>
</dbReference>
<dbReference type="InterPro" id="IPR050109">
    <property type="entry name" value="HTH-type_TetR-like_transc_reg"/>
</dbReference>
<keyword evidence="7" id="KW-1185">Reference proteome</keyword>
<dbReference type="SUPFAM" id="SSF48498">
    <property type="entry name" value="Tetracyclin repressor-like, C-terminal domain"/>
    <property type="match status" value="1"/>
</dbReference>
<dbReference type="PANTHER" id="PTHR30055">
    <property type="entry name" value="HTH-TYPE TRANSCRIPTIONAL REGULATOR RUTR"/>
    <property type="match status" value="1"/>
</dbReference>
<dbReference type="InterPro" id="IPR036271">
    <property type="entry name" value="Tet_transcr_reg_TetR-rel_C_sf"/>
</dbReference>
<keyword evidence="3" id="KW-0804">Transcription</keyword>
<feature type="DNA-binding region" description="H-T-H motif" evidence="4">
    <location>
        <begin position="39"/>
        <end position="58"/>
    </location>
</feature>
<keyword evidence="2 4" id="KW-0238">DNA-binding</keyword>
<evidence type="ECO:0000313" key="6">
    <source>
        <dbReference type="EMBL" id="GGP78811.1"/>
    </source>
</evidence>
<evidence type="ECO:0000256" key="2">
    <source>
        <dbReference type="ARBA" id="ARBA00023125"/>
    </source>
</evidence>
<keyword evidence="1" id="KW-0805">Transcription regulation</keyword>
<feature type="domain" description="HTH tetR-type" evidence="5">
    <location>
        <begin position="16"/>
        <end position="76"/>
    </location>
</feature>
<dbReference type="SUPFAM" id="SSF46689">
    <property type="entry name" value="Homeodomain-like"/>
    <property type="match status" value="1"/>
</dbReference>
<evidence type="ECO:0000313" key="7">
    <source>
        <dbReference type="Proteomes" id="UP000611554"/>
    </source>
</evidence>
<proteinExistence type="predicted"/>
<evidence type="ECO:0000256" key="1">
    <source>
        <dbReference type="ARBA" id="ARBA00023015"/>
    </source>
</evidence>
<protein>
    <submittedName>
        <fullName evidence="6">TetR family transcriptional regulator</fullName>
    </submittedName>
</protein>
<reference evidence="7" key="1">
    <citation type="journal article" date="2019" name="Int. J. Syst. Evol. Microbiol.">
        <title>The Global Catalogue of Microorganisms (GCM) 10K type strain sequencing project: providing services to taxonomists for standard genome sequencing and annotation.</title>
        <authorList>
            <consortium name="The Broad Institute Genomics Platform"/>
            <consortium name="The Broad Institute Genome Sequencing Center for Infectious Disease"/>
            <person name="Wu L."/>
            <person name="Ma J."/>
        </authorList>
    </citation>
    <scope>NUCLEOTIDE SEQUENCE [LARGE SCALE GENOMIC DNA]</scope>
    <source>
        <strain evidence="7">JCM 3115</strain>
    </source>
</reference>
<dbReference type="InterPro" id="IPR009057">
    <property type="entry name" value="Homeodomain-like_sf"/>
</dbReference>
<comment type="caution">
    <text evidence="6">The sequence shown here is derived from an EMBL/GenBank/DDBJ whole genome shotgun (WGS) entry which is preliminary data.</text>
</comment>
<dbReference type="EMBL" id="BMQJ01000001">
    <property type="protein sequence ID" value="GGP78811.1"/>
    <property type="molecule type" value="Genomic_DNA"/>
</dbReference>
<dbReference type="Gene3D" id="1.10.10.60">
    <property type="entry name" value="Homeodomain-like"/>
    <property type="match status" value="1"/>
</dbReference>
<evidence type="ECO:0000256" key="3">
    <source>
        <dbReference type="ARBA" id="ARBA00023163"/>
    </source>
</evidence>
<gene>
    <name evidence="6" type="ORF">GCM10010140_03860</name>
</gene>
<dbReference type="PRINTS" id="PR00455">
    <property type="entry name" value="HTHTETR"/>
</dbReference>
<dbReference type="Pfam" id="PF00440">
    <property type="entry name" value="TetR_N"/>
    <property type="match status" value="1"/>
</dbReference>
<organism evidence="6 7">
    <name type="scientific">Streptosporangium pseudovulgare</name>
    <dbReference type="NCBI Taxonomy" id="35765"/>
    <lineage>
        <taxon>Bacteria</taxon>
        <taxon>Bacillati</taxon>
        <taxon>Actinomycetota</taxon>
        <taxon>Actinomycetes</taxon>
        <taxon>Streptosporangiales</taxon>
        <taxon>Streptosporangiaceae</taxon>
        <taxon>Streptosporangium</taxon>
    </lineage>
</organism>
<evidence type="ECO:0000256" key="4">
    <source>
        <dbReference type="PROSITE-ProRule" id="PRU00335"/>
    </source>
</evidence>
<accession>A0ABQ2QEQ3</accession>
<dbReference type="PROSITE" id="PS50977">
    <property type="entry name" value="HTH_TETR_2"/>
    <property type="match status" value="1"/>
</dbReference>
<sequence length="226" mass="23740">MSPRKAAVLRDGEGEQSLREHLVAAAERLISRRGTAGLTVREIAREAQVADGVLYNHFAGKEELIALALHAHVRNVERALGGLPVRAGEGDVEANLRACVGYGLALHAAFLPAFAGLFSQPEVMRLFDSMPNPLGDGHGLKAVLAGYLRAEQDLGRLSPDASAEATAMLIVGACHEQVLPRLLFGSGPAPAEAEPDFAEGVVTTLMRGIAPRPASRGTGSPGSRSR</sequence>
<dbReference type="RefSeq" id="WP_189244675.1">
    <property type="nucleotide sequence ID" value="NZ_BMQJ01000001.1"/>
</dbReference>
<evidence type="ECO:0000259" key="5">
    <source>
        <dbReference type="PROSITE" id="PS50977"/>
    </source>
</evidence>